<comment type="subcellular location">
    <subcellularLocation>
        <location evidence="1">Cell membrane</location>
        <topology evidence="1">Multi-pass membrane protein</topology>
    </subcellularLocation>
</comment>
<dbReference type="InterPro" id="IPR011014">
    <property type="entry name" value="MscS_channel_TM-2"/>
</dbReference>
<dbReference type="InterPro" id="IPR023408">
    <property type="entry name" value="MscS_beta-dom_sf"/>
</dbReference>
<dbReference type="InterPro" id="IPR049278">
    <property type="entry name" value="MS_channel_C"/>
</dbReference>
<feature type="domain" description="Mechanosensitive ion channel MscS" evidence="8">
    <location>
        <begin position="119"/>
        <end position="180"/>
    </location>
</feature>
<dbReference type="InterPro" id="IPR011066">
    <property type="entry name" value="MscS_channel_C_sf"/>
</dbReference>
<dbReference type="Proteomes" id="UP000229526">
    <property type="component" value="Unassembled WGS sequence"/>
</dbReference>
<dbReference type="Pfam" id="PF00924">
    <property type="entry name" value="MS_channel_2nd"/>
    <property type="match status" value="1"/>
</dbReference>
<dbReference type="Gene3D" id="1.10.287.1260">
    <property type="match status" value="1"/>
</dbReference>
<evidence type="ECO:0000256" key="5">
    <source>
        <dbReference type="ARBA" id="ARBA00022989"/>
    </source>
</evidence>
<dbReference type="SUPFAM" id="SSF82861">
    <property type="entry name" value="Mechanosensitive channel protein MscS (YggB), transmembrane region"/>
    <property type="match status" value="1"/>
</dbReference>
<dbReference type="AlphaFoldDB" id="A0A2H0ULY0"/>
<dbReference type="GO" id="GO:0005886">
    <property type="term" value="C:plasma membrane"/>
    <property type="evidence" value="ECO:0007669"/>
    <property type="project" value="UniProtKB-SubCell"/>
</dbReference>
<dbReference type="SUPFAM" id="SSF50182">
    <property type="entry name" value="Sm-like ribonucleoproteins"/>
    <property type="match status" value="1"/>
</dbReference>
<evidence type="ECO:0000313" key="11">
    <source>
        <dbReference type="EMBL" id="PIR87429.1"/>
    </source>
</evidence>
<comment type="similarity">
    <text evidence="2">Belongs to the MscS (TC 1.A.23) family.</text>
</comment>
<dbReference type="EMBL" id="PFBD01000002">
    <property type="protein sequence ID" value="PIR87429.1"/>
    <property type="molecule type" value="Genomic_DNA"/>
</dbReference>
<dbReference type="PANTHER" id="PTHR30460:SF0">
    <property type="entry name" value="MODERATE CONDUCTANCE MECHANOSENSITIVE CHANNEL YBIO"/>
    <property type="match status" value="1"/>
</dbReference>
<feature type="transmembrane region" description="Helical" evidence="7">
    <location>
        <begin position="26"/>
        <end position="44"/>
    </location>
</feature>
<dbReference type="GO" id="GO:0008381">
    <property type="term" value="F:mechanosensitive monoatomic ion channel activity"/>
    <property type="evidence" value="ECO:0007669"/>
    <property type="project" value="InterPro"/>
</dbReference>
<keyword evidence="4 7" id="KW-0812">Transmembrane</keyword>
<evidence type="ECO:0000256" key="2">
    <source>
        <dbReference type="ARBA" id="ARBA00008017"/>
    </source>
</evidence>
<dbReference type="InterPro" id="IPR010920">
    <property type="entry name" value="LSM_dom_sf"/>
</dbReference>
<reference evidence="12" key="1">
    <citation type="submission" date="2017-09" db="EMBL/GenBank/DDBJ databases">
        <title>Depth-based differentiation of microbial function through sediment-hosted aquifers and enrichment of novel symbionts in the deep terrestrial subsurface.</title>
        <authorList>
            <person name="Probst A.J."/>
            <person name="Ladd B."/>
            <person name="Jarett J.K."/>
            <person name="Geller-Mcgrath D.E."/>
            <person name="Sieber C.M.K."/>
            <person name="Emerson J.B."/>
            <person name="Anantharaman K."/>
            <person name="Thomas B.C."/>
            <person name="Malmstrom R."/>
            <person name="Stieglmeier M."/>
            <person name="Klingl A."/>
            <person name="Woyke T."/>
            <person name="Ryan C.M."/>
            <person name="Banfield J.F."/>
        </authorList>
    </citation>
    <scope>NUCLEOTIDE SEQUENCE [LARGE SCALE GENOMIC DNA]</scope>
</reference>
<evidence type="ECO:0000256" key="7">
    <source>
        <dbReference type="SAM" id="Phobius"/>
    </source>
</evidence>
<evidence type="ECO:0000259" key="8">
    <source>
        <dbReference type="Pfam" id="PF00924"/>
    </source>
</evidence>
<feature type="domain" description="Mechanosensitive ion channel MscS C-terminal" evidence="9">
    <location>
        <begin position="188"/>
        <end position="276"/>
    </location>
</feature>
<dbReference type="InterPro" id="IPR049142">
    <property type="entry name" value="MS_channel_1st"/>
</dbReference>
<evidence type="ECO:0000256" key="3">
    <source>
        <dbReference type="ARBA" id="ARBA00022475"/>
    </source>
</evidence>
<feature type="transmembrane region" description="Helical" evidence="7">
    <location>
        <begin position="98"/>
        <end position="120"/>
    </location>
</feature>
<dbReference type="Gene3D" id="2.30.30.60">
    <property type="match status" value="1"/>
</dbReference>
<dbReference type="Gene3D" id="3.30.70.100">
    <property type="match status" value="1"/>
</dbReference>
<protein>
    <submittedName>
        <fullName evidence="11">Mechanosensitive ion channel family protein</fullName>
    </submittedName>
</protein>
<dbReference type="InterPro" id="IPR045276">
    <property type="entry name" value="YbiO_bact"/>
</dbReference>
<dbReference type="InterPro" id="IPR006685">
    <property type="entry name" value="MscS_channel_2nd"/>
</dbReference>
<keyword evidence="3" id="KW-1003">Cell membrane</keyword>
<dbReference type="SUPFAM" id="SSF82689">
    <property type="entry name" value="Mechanosensitive channel protein MscS (YggB), C-terminal domain"/>
    <property type="match status" value="1"/>
</dbReference>
<sequence>MNTFQERVAEFSAVIMPWLLNSGIKIIAILIIAAIIVRVSRIFIEKGVRKIVRQHDDVSKIAERQREDTLIKVFANASKVILWVVAAMMVLSEAGIDIGPLIAAAGVIGIAFGFGGQYLIKDIIAGFFVILENQYRVGDVVTIAGISGKVEDITLRLTVLRDLNGTQHHVPNGEISTASNMTKQYASVNMTIGIGYSSKLDHVISVVNRVGKALAESPEWKERIIKAPEFLRIDEFGDSSINIKILGDTIPGQQWAVAGELRKQLKEAFDEQGIEIPFPQRVVHQAQKD</sequence>
<dbReference type="PANTHER" id="PTHR30460">
    <property type="entry name" value="MODERATE CONDUCTANCE MECHANOSENSITIVE CHANNEL YBIO"/>
    <property type="match status" value="1"/>
</dbReference>
<evidence type="ECO:0000256" key="1">
    <source>
        <dbReference type="ARBA" id="ARBA00004651"/>
    </source>
</evidence>
<dbReference type="Pfam" id="PF21088">
    <property type="entry name" value="MS_channel_1st"/>
    <property type="match status" value="1"/>
</dbReference>
<proteinExistence type="inferred from homology"/>
<evidence type="ECO:0000259" key="10">
    <source>
        <dbReference type="Pfam" id="PF21088"/>
    </source>
</evidence>
<evidence type="ECO:0000256" key="4">
    <source>
        <dbReference type="ARBA" id="ARBA00022692"/>
    </source>
</evidence>
<dbReference type="Pfam" id="PF21082">
    <property type="entry name" value="MS_channel_3rd"/>
    <property type="match status" value="1"/>
</dbReference>
<accession>A0A2H0ULY0</accession>
<comment type="caution">
    <text evidence="11">The sequence shown here is derived from an EMBL/GenBank/DDBJ whole genome shotgun (WGS) entry which is preliminary data.</text>
</comment>
<feature type="transmembrane region" description="Helical" evidence="7">
    <location>
        <begin position="73"/>
        <end position="92"/>
    </location>
</feature>
<keyword evidence="5 7" id="KW-1133">Transmembrane helix</keyword>
<keyword evidence="6 7" id="KW-0472">Membrane</keyword>
<evidence type="ECO:0000259" key="9">
    <source>
        <dbReference type="Pfam" id="PF21082"/>
    </source>
</evidence>
<evidence type="ECO:0000313" key="12">
    <source>
        <dbReference type="Proteomes" id="UP000229526"/>
    </source>
</evidence>
<dbReference type="FunFam" id="2.30.30.60:FF:000001">
    <property type="entry name" value="MscS Mechanosensitive ion channel"/>
    <property type="match status" value="1"/>
</dbReference>
<organism evidence="11 12">
    <name type="scientific">Candidatus Harrisonbacteria bacterium CG10_big_fil_rev_8_21_14_0_10_49_15</name>
    <dbReference type="NCBI Taxonomy" id="1974587"/>
    <lineage>
        <taxon>Bacteria</taxon>
        <taxon>Candidatus Harrisoniibacteriota</taxon>
    </lineage>
</organism>
<evidence type="ECO:0000256" key="6">
    <source>
        <dbReference type="ARBA" id="ARBA00023136"/>
    </source>
</evidence>
<feature type="domain" description="Mechanosensitive ion channel transmembrane helices 2/3" evidence="10">
    <location>
        <begin position="77"/>
        <end position="117"/>
    </location>
</feature>
<gene>
    <name evidence="11" type="ORF">COU11_00205</name>
</gene>
<name>A0A2H0ULY0_9BACT</name>